<feature type="domain" description="DNA polymerase III delta subunit C-terminal" evidence="8">
    <location>
        <begin position="248"/>
        <end position="328"/>
    </location>
</feature>
<keyword evidence="6" id="KW-0239">DNA-directed DNA polymerase</keyword>
<dbReference type="InterPro" id="IPR050238">
    <property type="entry name" value="DNA_Rep/Repair_Clamp_Loader"/>
</dbReference>
<dbReference type="Pfam" id="PF13177">
    <property type="entry name" value="DNA_pol3_delta2"/>
    <property type="match status" value="1"/>
</dbReference>
<accession>A0ABW0LGP3</accession>
<evidence type="ECO:0000256" key="3">
    <source>
        <dbReference type="ARBA" id="ARBA00022679"/>
    </source>
</evidence>
<dbReference type="PANTHER" id="PTHR11669:SF8">
    <property type="entry name" value="DNA POLYMERASE III SUBUNIT DELTA"/>
    <property type="match status" value="1"/>
</dbReference>
<comment type="catalytic activity">
    <reaction evidence="7">
        <text>DNA(n) + a 2'-deoxyribonucleoside 5'-triphosphate = DNA(n+1) + diphosphate</text>
        <dbReference type="Rhea" id="RHEA:22508"/>
        <dbReference type="Rhea" id="RHEA-COMP:17339"/>
        <dbReference type="Rhea" id="RHEA-COMP:17340"/>
        <dbReference type="ChEBI" id="CHEBI:33019"/>
        <dbReference type="ChEBI" id="CHEBI:61560"/>
        <dbReference type="ChEBI" id="CHEBI:173112"/>
        <dbReference type="EC" id="2.7.7.7"/>
    </reaction>
</comment>
<evidence type="ECO:0000256" key="7">
    <source>
        <dbReference type="ARBA" id="ARBA00049244"/>
    </source>
</evidence>
<dbReference type="GO" id="GO:0003887">
    <property type="term" value="F:DNA-directed DNA polymerase activity"/>
    <property type="evidence" value="ECO:0007669"/>
    <property type="project" value="UniProtKB-EC"/>
</dbReference>
<dbReference type="NCBIfam" id="TIGR00678">
    <property type="entry name" value="holB"/>
    <property type="match status" value="1"/>
</dbReference>
<dbReference type="PANTHER" id="PTHR11669">
    <property type="entry name" value="REPLICATION FACTOR C / DNA POLYMERASE III GAMMA-TAU SUBUNIT"/>
    <property type="match status" value="1"/>
</dbReference>
<organism evidence="9 10">
    <name type="scientific">Lederbergia graminis</name>
    <dbReference type="NCBI Taxonomy" id="735518"/>
    <lineage>
        <taxon>Bacteria</taxon>
        <taxon>Bacillati</taxon>
        <taxon>Bacillota</taxon>
        <taxon>Bacilli</taxon>
        <taxon>Bacillales</taxon>
        <taxon>Bacillaceae</taxon>
        <taxon>Lederbergia</taxon>
    </lineage>
</organism>
<dbReference type="InterPro" id="IPR027417">
    <property type="entry name" value="P-loop_NTPase"/>
</dbReference>
<name>A0ABW0LGP3_9BACI</name>
<keyword evidence="5" id="KW-0235">DNA replication</keyword>
<dbReference type="NCBIfam" id="NF005972">
    <property type="entry name" value="PRK08058.1"/>
    <property type="match status" value="1"/>
</dbReference>
<evidence type="ECO:0000256" key="6">
    <source>
        <dbReference type="ARBA" id="ARBA00022932"/>
    </source>
</evidence>
<evidence type="ECO:0000313" key="10">
    <source>
        <dbReference type="Proteomes" id="UP001596147"/>
    </source>
</evidence>
<keyword evidence="10" id="KW-1185">Reference proteome</keyword>
<dbReference type="Pfam" id="PF09115">
    <property type="entry name" value="DNApol3-delta_C"/>
    <property type="match status" value="1"/>
</dbReference>
<evidence type="ECO:0000313" key="9">
    <source>
        <dbReference type="EMBL" id="MFC5464925.1"/>
    </source>
</evidence>
<dbReference type="Proteomes" id="UP001596147">
    <property type="component" value="Unassembled WGS sequence"/>
</dbReference>
<dbReference type="EC" id="2.7.7.7" evidence="1"/>
<dbReference type="InterPro" id="IPR004622">
    <property type="entry name" value="DNA_pol_HolB"/>
</dbReference>
<sequence>MSLNWQEFEQEQPFAAKLLKSGIEKQRVAHAYLFEGEHGTGKRAASMLFAESLFCSNKLDKVQPCGECANCRRINNGNHPDLHVVEPDGLSIKIEQIRDLRKEFNKSGVESKQKMYVIIDAEKMTISAANSLLKFLEEPNVETTAILVTEQPQRILPTILSRCQTVTFNSLPPEIFTKKLQDTGIHPVKAPLLAAVTNQFQEALSLSEDEWFLQARRIVLKLYEVLKENPLYAMTSLQDEWMGHFKEKAQLDMGLNLLLLLYKDVLYIQLGKDEQLVYPDQRDRLQSDALQTSSRRLSEQMTSILEAKQKLNANINSQLLMEQLVLNLQGGPSFV</sequence>
<reference evidence="10" key="1">
    <citation type="journal article" date="2019" name="Int. J. Syst. Evol. Microbiol.">
        <title>The Global Catalogue of Microorganisms (GCM) 10K type strain sequencing project: providing services to taxonomists for standard genome sequencing and annotation.</title>
        <authorList>
            <consortium name="The Broad Institute Genomics Platform"/>
            <consortium name="The Broad Institute Genome Sequencing Center for Infectious Disease"/>
            <person name="Wu L."/>
            <person name="Ma J."/>
        </authorList>
    </citation>
    <scope>NUCLEOTIDE SEQUENCE [LARGE SCALE GENOMIC DNA]</scope>
    <source>
        <strain evidence="10">CGMCC 1.12237</strain>
    </source>
</reference>
<evidence type="ECO:0000256" key="2">
    <source>
        <dbReference type="ARBA" id="ARBA00014363"/>
    </source>
</evidence>
<keyword evidence="4 9" id="KW-0548">Nucleotidyltransferase</keyword>
<evidence type="ECO:0000259" key="8">
    <source>
        <dbReference type="Pfam" id="PF09115"/>
    </source>
</evidence>
<dbReference type="RefSeq" id="WP_382350503.1">
    <property type="nucleotide sequence ID" value="NZ_JBHSMC010000012.1"/>
</dbReference>
<dbReference type="Gene3D" id="1.20.272.10">
    <property type="match status" value="1"/>
</dbReference>
<gene>
    <name evidence="9" type="primary">holB</name>
    <name evidence="9" type="ORF">ACFPM4_09180</name>
</gene>
<keyword evidence="3 9" id="KW-0808">Transferase</keyword>
<evidence type="ECO:0000256" key="4">
    <source>
        <dbReference type="ARBA" id="ARBA00022695"/>
    </source>
</evidence>
<proteinExistence type="predicted"/>
<dbReference type="Gene3D" id="3.40.50.300">
    <property type="entry name" value="P-loop containing nucleotide triphosphate hydrolases"/>
    <property type="match status" value="1"/>
</dbReference>
<evidence type="ECO:0000256" key="5">
    <source>
        <dbReference type="ARBA" id="ARBA00022705"/>
    </source>
</evidence>
<dbReference type="SUPFAM" id="SSF52540">
    <property type="entry name" value="P-loop containing nucleoside triphosphate hydrolases"/>
    <property type="match status" value="1"/>
</dbReference>
<comment type="caution">
    <text evidence="9">The sequence shown here is derived from an EMBL/GenBank/DDBJ whole genome shotgun (WGS) entry which is preliminary data.</text>
</comment>
<dbReference type="EMBL" id="JBHSMC010000012">
    <property type="protein sequence ID" value="MFC5464925.1"/>
    <property type="molecule type" value="Genomic_DNA"/>
</dbReference>
<dbReference type="InterPro" id="IPR015199">
    <property type="entry name" value="DNA_pol_III_delta_C"/>
</dbReference>
<evidence type="ECO:0000256" key="1">
    <source>
        <dbReference type="ARBA" id="ARBA00012417"/>
    </source>
</evidence>
<protein>
    <recommendedName>
        <fullName evidence="2">DNA polymerase III subunit delta'</fullName>
        <ecNumber evidence="1">2.7.7.7</ecNumber>
    </recommendedName>
</protein>